<keyword evidence="6 8" id="KW-1133">Transmembrane helix</keyword>
<protein>
    <recommendedName>
        <fullName evidence="4">Methylamine utilization protein MauE</fullName>
    </recommendedName>
</protein>
<dbReference type="Proteomes" id="UP001595457">
    <property type="component" value="Unassembled WGS sequence"/>
</dbReference>
<dbReference type="InterPro" id="IPR009908">
    <property type="entry name" value="Methylamine_util_MauE"/>
</dbReference>
<reference evidence="11" key="1">
    <citation type="journal article" date="2019" name="Int. J. Syst. Evol. Microbiol.">
        <title>The Global Catalogue of Microorganisms (GCM) 10K type strain sequencing project: providing services to taxonomists for standard genome sequencing and annotation.</title>
        <authorList>
            <consortium name="The Broad Institute Genomics Platform"/>
            <consortium name="The Broad Institute Genome Sequencing Center for Infectious Disease"/>
            <person name="Wu L."/>
            <person name="Ma J."/>
        </authorList>
    </citation>
    <scope>NUCLEOTIDE SEQUENCE [LARGE SCALE GENOMIC DNA]</scope>
    <source>
        <strain evidence="11">KCTC 62195</strain>
    </source>
</reference>
<evidence type="ECO:0000256" key="6">
    <source>
        <dbReference type="ARBA" id="ARBA00022989"/>
    </source>
</evidence>
<evidence type="ECO:0000256" key="4">
    <source>
        <dbReference type="ARBA" id="ARBA00019078"/>
    </source>
</evidence>
<keyword evidence="11" id="KW-1185">Reference proteome</keyword>
<feature type="domain" description="Methylamine utilisation protein MauE" evidence="9">
    <location>
        <begin position="8"/>
        <end position="133"/>
    </location>
</feature>
<dbReference type="EMBL" id="JBHRSJ010000010">
    <property type="protein sequence ID" value="MFC2971727.1"/>
    <property type="molecule type" value="Genomic_DNA"/>
</dbReference>
<evidence type="ECO:0000256" key="5">
    <source>
        <dbReference type="ARBA" id="ARBA00022692"/>
    </source>
</evidence>
<accession>A0ABV7ASM0</accession>
<evidence type="ECO:0000256" key="2">
    <source>
        <dbReference type="ARBA" id="ARBA00004141"/>
    </source>
</evidence>
<evidence type="ECO:0000256" key="8">
    <source>
        <dbReference type="SAM" id="Phobius"/>
    </source>
</evidence>
<evidence type="ECO:0000259" key="9">
    <source>
        <dbReference type="Pfam" id="PF07291"/>
    </source>
</evidence>
<gene>
    <name evidence="10" type="ORF">ACFOJE_05790</name>
</gene>
<evidence type="ECO:0000256" key="3">
    <source>
        <dbReference type="ARBA" id="ARBA00004856"/>
    </source>
</evidence>
<dbReference type="Pfam" id="PF07291">
    <property type="entry name" value="MauE"/>
    <property type="match status" value="1"/>
</dbReference>
<sequence length="154" mass="15954">MQDSLWSMAALAATVFLILLFLRAGWHKVADYGRFLGFVADYRLLPERLVEPVARLLIGAEFAVVALLAWPSQSALGAAAAAALLSLYALAIGVNVARGRRRIDCGCGGTAQSLSWSLVIRNALLAALALLAAAGGSRLLGAYAAAAAVFAGVL</sequence>
<dbReference type="RefSeq" id="WP_377813342.1">
    <property type="nucleotide sequence ID" value="NZ_JBHRSJ010000010.1"/>
</dbReference>
<feature type="transmembrane region" description="Helical" evidence="8">
    <location>
        <begin position="6"/>
        <end position="26"/>
    </location>
</feature>
<evidence type="ECO:0000256" key="7">
    <source>
        <dbReference type="ARBA" id="ARBA00023136"/>
    </source>
</evidence>
<evidence type="ECO:0000313" key="11">
    <source>
        <dbReference type="Proteomes" id="UP001595457"/>
    </source>
</evidence>
<feature type="non-terminal residue" evidence="10">
    <location>
        <position position="154"/>
    </location>
</feature>
<comment type="function">
    <text evidence="1">May be specifically involved in the processing, transport, and/or maturation of the MADH beta-subunit.</text>
</comment>
<keyword evidence="5 8" id="KW-0812">Transmembrane</keyword>
<comment type="pathway">
    <text evidence="3">One-carbon metabolism; methylamine degradation.</text>
</comment>
<evidence type="ECO:0000313" key="10">
    <source>
        <dbReference type="EMBL" id="MFC2971727.1"/>
    </source>
</evidence>
<comment type="subcellular location">
    <subcellularLocation>
        <location evidence="2">Membrane</location>
        <topology evidence="2">Multi-pass membrane protein</topology>
    </subcellularLocation>
</comment>
<proteinExistence type="predicted"/>
<keyword evidence="7 8" id="KW-0472">Membrane</keyword>
<organism evidence="10 11">
    <name type="scientific">Azotobacter bryophylli</name>
    <dbReference type="NCBI Taxonomy" id="1986537"/>
    <lineage>
        <taxon>Bacteria</taxon>
        <taxon>Pseudomonadati</taxon>
        <taxon>Pseudomonadota</taxon>
        <taxon>Gammaproteobacteria</taxon>
        <taxon>Pseudomonadales</taxon>
        <taxon>Pseudomonadaceae</taxon>
        <taxon>Azotobacter</taxon>
    </lineage>
</organism>
<evidence type="ECO:0000256" key="1">
    <source>
        <dbReference type="ARBA" id="ARBA00003475"/>
    </source>
</evidence>
<name>A0ABV7ASM0_9GAMM</name>
<feature type="transmembrane region" description="Helical" evidence="8">
    <location>
        <begin position="76"/>
        <end position="97"/>
    </location>
</feature>
<comment type="caution">
    <text evidence="10">The sequence shown here is derived from an EMBL/GenBank/DDBJ whole genome shotgun (WGS) entry which is preliminary data.</text>
</comment>
<feature type="transmembrane region" description="Helical" evidence="8">
    <location>
        <begin position="118"/>
        <end position="151"/>
    </location>
</feature>